<organism evidence="2 3">
    <name type="scientific">Alteribacillus persepolensis</name>
    <dbReference type="NCBI Taxonomy" id="568899"/>
    <lineage>
        <taxon>Bacteria</taxon>
        <taxon>Bacillati</taxon>
        <taxon>Bacillota</taxon>
        <taxon>Bacilli</taxon>
        <taxon>Bacillales</taxon>
        <taxon>Bacillaceae</taxon>
        <taxon>Alteribacillus</taxon>
    </lineage>
</organism>
<dbReference type="Proteomes" id="UP000199163">
    <property type="component" value="Unassembled WGS sequence"/>
</dbReference>
<protein>
    <submittedName>
        <fullName evidence="2">Uncharacterized protein</fullName>
    </submittedName>
</protein>
<feature type="compositionally biased region" description="Acidic residues" evidence="1">
    <location>
        <begin position="24"/>
        <end position="44"/>
    </location>
</feature>
<dbReference type="RefSeq" id="WP_091276595.1">
    <property type="nucleotide sequence ID" value="NZ_FNDK01000036.1"/>
</dbReference>
<name>A0A1G8JQV3_9BACI</name>
<feature type="region of interest" description="Disordered" evidence="1">
    <location>
        <begin position="19"/>
        <end position="55"/>
    </location>
</feature>
<evidence type="ECO:0000313" key="3">
    <source>
        <dbReference type="Proteomes" id="UP000199163"/>
    </source>
</evidence>
<evidence type="ECO:0000256" key="1">
    <source>
        <dbReference type="SAM" id="MobiDB-lite"/>
    </source>
</evidence>
<reference evidence="2 3" key="1">
    <citation type="submission" date="2016-10" db="EMBL/GenBank/DDBJ databases">
        <authorList>
            <person name="de Groot N.N."/>
        </authorList>
    </citation>
    <scope>NUCLEOTIDE SEQUENCE [LARGE SCALE GENOMIC DNA]</scope>
    <source>
        <strain evidence="2 3">DSM 21632</strain>
    </source>
</reference>
<keyword evidence="3" id="KW-1185">Reference proteome</keyword>
<proteinExistence type="predicted"/>
<evidence type="ECO:0000313" key="2">
    <source>
        <dbReference type="EMBL" id="SDI33491.1"/>
    </source>
</evidence>
<accession>A0A1G8JQV3</accession>
<dbReference type="AlphaFoldDB" id="A0A1G8JQV3"/>
<dbReference type="EMBL" id="FNDK01000036">
    <property type="protein sequence ID" value="SDI33491.1"/>
    <property type="molecule type" value="Genomic_DNA"/>
</dbReference>
<dbReference type="STRING" id="568899.SAMN05192534_1362"/>
<dbReference type="PROSITE" id="PS51257">
    <property type="entry name" value="PROKAR_LIPOPROTEIN"/>
    <property type="match status" value="1"/>
</dbReference>
<gene>
    <name evidence="2" type="ORF">SAMN05192534_1362</name>
</gene>
<sequence>MQKRFLLTAAAAAILTAAGCSSDNDAETNEEAANEEVEQAEEETGPSAQLDSDEALQESLAAEAEVEDAMVQVVDSDGEQSLNIDIQLAEGEEWNEEWLSKYEEIIRENYEEQPVDLIVAQGSELVTQETLE</sequence>